<proteinExistence type="predicted"/>
<gene>
    <name evidence="2" type="ORF">G3I44_13510</name>
</gene>
<dbReference type="EMBL" id="CP048739">
    <property type="protein sequence ID" value="QIB75210.1"/>
    <property type="molecule type" value="Genomic_DNA"/>
</dbReference>
<feature type="region of interest" description="Disordered" evidence="1">
    <location>
        <begin position="1"/>
        <end position="25"/>
    </location>
</feature>
<feature type="compositionally biased region" description="Acidic residues" evidence="1">
    <location>
        <begin position="7"/>
        <end position="20"/>
    </location>
</feature>
<protein>
    <submittedName>
        <fullName evidence="2">Uncharacterized protein</fullName>
    </submittedName>
</protein>
<name>A0A6C0UJ37_9EURY</name>
<feature type="compositionally biased region" description="Acidic residues" evidence="1">
    <location>
        <begin position="116"/>
        <end position="125"/>
    </location>
</feature>
<feature type="region of interest" description="Disordered" evidence="1">
    <location>
        <begin position="113"/>
        <end position="134"/>
    </location>
</feature>
<dbReference type="Proteomes" id="UP000465846">
    <property type="component" value="Chromosome"/>
</dbReference>
<evidence type="ECO:0000313" key="2">
    <source>
        <dbReference type="EMBL" id="QIB75210.1"/>
    </source>
</evidence>
<sequence>MGLFSDSNEDEGEKMDEETETLPHQVTRMQVERKVEHANDWIRRVNGEGWDVYLFPEEPSLNQVRRIDEDLKRLYDKLSENRPTDKEERAKVLHARQAVRELHEVYAVYDSITEPVDPDMNDSSDTDGGVSNAV</sequence>
<evidence type="ECO:0000256" key="1">
    <source>
        <dbReference type="SAM" id="MobiDB-lite"/>
    </source>
</evidence>
<dbReference type="RefSeq" id="WP_163487001.1">
    <property type="nucleotide sequence ID" value="NZ_CP048739.1"/>
</dbReference>
<accession>A0A6C0UJ37</accession>
<dbReference type="GeneID" id="44080437"/>
<dbReference type="AlphaFoldDB" id="A0A6C0UJ37"/>
<reference evidence="2 3" key="1">
    <citation type="submission" date="2020-02" db="EMBL/GenBank/DDBJ databases">
        <title>Whole genome sequence of Halogeometricum borinquense strain wsp4.</title>
        <authorList>
            <person name="Verma D.K."/>
            <person name="Gopal K."/>
            <person name="Prasad E.S."/>
        </authorList>
    </citation>
    <scope>NUCLEOTIDE SEQUENCE [LARGE SCALE GENOMIC DNA]</scope>
    <source>
        <strain evidence="3">wsp4</strain>
    </source>
</reference>
<organism evidence="2 3">
    <name type="scientific">Halogeometricum borinquense</name>
    <dbReference type="NCBI Taxonomy" id="60847"/>
    <lineage>
        <taxon>Archaea</taxon>
        <taxon>Methanobacteriati</taxon>
        <taxon>Methanobacteriota</taxon>
        <taxon>Stenosarchaea group</taxon>
        <taxon>Halobacteria</taxon>
        <taxon>Halobacteriales</taxon>
        <taxon>Haloferacaceae</taxon>
        <taxon>Halogeometricum</taxon>
    </lineage>
</organism>
<evidence type="ECO:0000313" key="3">
    <source>
        <dbReference type="Proteomes" id="UP000465846"/>
    </source>
</evidence>